<name>A0A4Y2IQ55_ARAVE</name>
<dbReference type="Proteomes" id="UP000499080">
    <property type="component" value="Unassembled WGS sequence"/>
</dbReference>
<reference evidence="2 3" key="1">
    <citation type="journal article" date="2019" name="Sci. Rep.">
        <title>Orb-weaving spider Araneus ventricosus genome elucidates the spidroin gene catalogue.</title>
        <authorList>
            <person name="Kono N."/>
            <person name="Nakamura H."/>
            <person name="Ohtoshi R."/>
            <person name="Moran D.A.P."/>
            <person name="Shinohara A."/>
            <person name="Yoshida Y."/>
            <person name="Fujiwara M."/>
            <person name="Mori M."/>
            <person name="Tomita M."/>
            <person name="Arakawa K."/>
        </authorList>
    </citation>
    <scope>NUCLEOTIDE SEQUENCE [LARGE SCALE GENOMIC DNA]</scope>
</reference>
<feature type="region of interest" description="Disordered" evidence="1">
    <location>
        <begin position="54"/>
        <end position="146"/>
    </location>
</feature>
<proteinExistence type="predicted"/>
<feature type="region of interest" description="Disordered" evidence="1">
    <location>
        <begin position="177"/>
        <end position="215"/>
    </location>
</feature>
<keyword evidence="3" id="KW-1185">Reference proteome</keyword>
<feature type="compositionally biased region" description="Polar residues" evidence="1">
    <location>
        <begin position="133"/>
        <end position="146"/>
    </location>
</feature>
<feature type="compositionally biased region" description="Polar residues" evidence="1">
    <location>
        <begin position="54"/>
        <end position="88"/>
    </location>
</feature>
<organism evidence="2 3">
    <name type="scientific">Araneus ventricosus</name>
    <name type="common">Orbweaver spider</name>
    <name type="synonym">Epeira ventricosa</name>
    <dbReference type="NCBI Taxonomy" id="182803"/>
    <lineage>
        <taxon>Eukaryota</taxon>
        <taxon>Metazoa</taxon>
        <taxon>Ecdysozoa</taxon>
        <taxon>Arthropoda</taxon>
        <taxon>Chelicerata</taxon>
        <taxon>Arachnida</taxon>
        <taxon>Araneae</taxon>
        <taxon>Araneomorphae</taxon>
        <taxon>Entelegynae</taxon>
        <taxon>Araneoidea</taxon>
        <taxon>Araneidae</taxon>
        <taxon>Araneus</taxon>
    </lineage>
</organism>
<feature type="compositionally biased region" description="Low complexity" evidence="1">
    <location>
        <begin position="836"/>
        <end position="845"/>
    </location>
</feature>
<accession>A0A4Y2IQ55</accession>
<evidence type="ECO:0000313" key="2">
    <source>
        <dbReference type="EMBL" id="GBM79978.1"/>
    </source>
</evidence>
<feature type="compositionally biased region" description="Basic and acidic residues" evidence="1">
    <location>
        <begin position="183"/>
        <end position="193"/>
    </location>
</feature>
<feature type="compositionally biased region" description="Low complexity" evidence="1">
    <location>
        <begin position="94"/>
        <end position="105"/>
    </location>
</feature>
<feature type="region of interest" description="Disordered" evidence="1">
    <location>
        <begin position="768"/>
        <end position="791"/>
    </location>
</feature>
<dbReference type="OrthoDB" id="6434854at2759"/>
<sequence>METRHIFSKKERKSSSKHETEWDHQLPSRFLCRTSLEVIIKSSNVQREIKVIKNHQSPLMSSNRVNHEQNGQGNGADSENDKTASTQRSDQDSKAASLLSLCSESSTEKLKTSGRSSNFSEPERSVEKERTVKNSYDSQLPELSQNSYSCSVNGKAAMGESGLCAKDPKSNFYNKSNFNLSSSKDHSPRKYPKDFSPLRMNSDILTDTQKNDLAGGDYVQSETEDKNRATIPGNSQLNKLSGIFSISHKDFNKQKAAPPTEEPVYSEVSLKNDNFLNKSFNVNNETLKDSDNIPLLELLHNMFIDKENEASSSKPFICQETNVKHSWLSNFPVVGDTHNDSNDFSGLKFKLASNKQEDTSPKEGFEFQKVPFKSCITPNKNTNSKSNCRSEINSDRDFISQNKKRKRILNSSQSSYHSSASFDLNHEFNTEKKEMSNDPLYAAHKTISSNNDFDLFKKTKHFSNQDSSDKISSVSSILSRDGESYQHSMKNVHSPTNNTTCKLRDYTGISLCPISDSHKDSKGTYILSKFQLKSDSSEGGGNLGFDKRTQEFTMQSAEGISLDTDTERESGTISNTYHSSEDSDTWELSVSDLVEYFENLNSETDMQKKKTKSEPLVQIDFACNGSEGINKNFLDSNKNKRKLHMDKGCLEDGNNTTSKLMDYTGVSLAPTCDTFNLRRRCFNDDCQSKSSDLLYHKEARKMEKCGPVDDHDKNKDDLMDCRKYGFHHIDKLKEPASKNAQHSVPKVDLLHFSKSESNIPLLQSQSLELETEHPKESIAPQTTDNNTDTDKEKLASGLRQMKGLFHESSRDCLTVDRFGLSLENTFSKDSSKKSAKSSGSVQKSSENQVSNSNQRSFFSRWRVMALIVVLIVLSIDWKNLLERLDKNQ</sequence>
<protein>
    <submittedName>
        <fullName evidence="2">Uncharacterized protein</fullName>
    </submittedName>
</protein>
<feature type="compositionally biased region" description="Basic and acidic residues" evidence="1">
    <location>
        <begin position="121"/>
        <end position="132"/>
    </location>
</feature>
<gene>
    <name evidence="2" type="ORF">AVEN_47450_1</name>
</gene>
<evidence type="ECO:0000256" key="1">
    <source>
        <dbReference type="SAM" id="MobiDB-lite"/>
    </source>
</evidence>
<comment type="caution">
    <text evidence="2">The sequence shown here is derived from an EMBL/GenBank/DDBJ whole genome shotgun (WGS) entry which is preliminary data.</text>
</comment>
<evidence type="ECO:0000313" key="3">
    <source>
        <dbReference type="Proteomes" id="UP000499080"/>
    </source>
</evidence>
<dbReference type="AlphaFoldDB" id="A0A4Y2IQ55"/>
<dbReference type="EMBL" id="BGPR01002853">
    <property type="protein sequence ID" value="GBM79978.1"/>
    <property type="molecule type" value="Genomic_DNA"/>
</dbReference>
<feature type="region of interest" description="Disordered" evidence="1">
    <location>
        <begin position="1"/>
        <end position="26"/>
    </location>
</feature>
<feature type="region of interest" description="Disordered" evidence="1">
    <location>
        <begin position="829"/>
        <end position="849"/>
    </location>
</feature>